<evidence type="ECO:0000313" key="5">
    <source>
        <dbReference type="Proteomes" id="UP000325787"/>
    </source>
</evidence>
<name>A0A5Q0H5K1_SACSY</name>
<reference evidence="5" key="1">
    <citation type="journal article" date="2021" name="Curr. Microbiol.">
        <title>Complete genome of nocamycin-producing strain Saccharothrix syringae NRRL B-16468 reveals the biosynthetic potential for secondary metabolites.</title>
        <authorList>
            <person name="Mo X."/>
            <person name="Yang S."/>
        </authorList>
    </citation>
    <scope>NUCLEOTIDE SEQUENCE [LARGE SCALE GENOMIC DNA]</scope>
    <source>
        <strain evidence="5">ATCC 51364 / DSM 43886 / JCM 6844 / KCTC 9398 / NBRC 14523 / NRRL B-16468 / INA 2240</strain>
    </source>
</reference>
<evidence type="ECO:0000259" key="2">
    <source>
        <dbReference type="Pfam" id="PF00440"/>
    </source>
</evidence>
<dbReference type="OrthoDB" id="2356263at2"/>
<dbReference type="AlphaFoldDB" id="A0A5Q0H5K1"/>
<gene>
    <name evidence="4" type="ORF">EKG83_32700</name>
</gene>
<keyword evidence="5" id="KW-1185">Reference proteome</keyword>
<dbReference type="Pfam" id="PF17939">
    <property type="entry name" value="TetR_C_30"/>
    <property type="match status" value="1"/>
</dbReference>
<dbReference type="Gene3D" id="1.10.357.10">
    <property type="entry name" value="Tetracycline Repressor, domain 2"/>
    <property type="match status" value="1"/>
</dbReference>
<dbReference type="Pfam" id="PF00440">
    <property type="entry name" value="TetR_N"/>
    <property type="match status" value="1"/>
</dbReference>
<dbReference type="EMBL" id="CP034550">
    <property type="protein sequence ID" value="QFZ21521.1"/>
    <property type="molecule type" value="Genomic_DNA"/>
</dbReference>
<accession>A0A5Q0H5K1</accession>
<dbReference type="GO" id="GO:0003677">
    <property type="term" value="F:DNA binding"/>
    <property type="evidence" value="ECO:0007669"/>
    <property type="project" value="UniProtKB-KW"/>
</dbReference>
<dbReference type="Proteomes" id="UP000325787">
    <property type="component" value="Chromosome"/>
</dbReference>
<evidence type="ECO:0000313" key="4">
    <source>
        <dbReference type="EMBL" id="QFZ21521.1"/>
    </source>
</evidence>
<protein>
    <submittedName>
        <fullName evidence="4">TetR/AcrR family transcriptional regulator</fullName>
    </submittedName>
</protein>
<evidence type="ECO:0000259" key="3">
    <source>
        <dbReference type="Pfam" id="PF17939"/>
    </source>
</evidence>
<dbReference type="SUPFAM" id="SSF46689">
    <property type="entry name" value="Homeodomain-like"/>
    <property type="match status" value="1"/>
</dbReference>
<feature type="domain" description="HTH tetR-type" evidence="2">
    <location>
        <begin position="18"/>
        <end position="65"/>
    </location>
</feature>
<dbReference type="RefSeq" id="WP_033435055.1">
    <property type="nucleotide sequence ID" value="NZ_CP034550.1"/>
</dbReference>
<proteinExistence type="predicted"/>
<sequence length="217" mass="23396">MSGRTAGAERSSETRDRILAAAERLFAEFGVSAVSNRRIGEAAGQGNNFAVGYHFGTRAELVRAIVRRHAGQVERTRVRMLAGIGDSDDVEDWVACLVRPLTEHLAALGSPTWYARFGARVMTEPVLRQVVVDEALDAESAVRVLDGLNRCLPALPVAVYLERGAMTRHLLTHTCAERERALAARAPTARASWDEAASGLIAAIVGLWLAPVTAVRG</sequence>
<keyword evidence="1" id="KW-0238">DNA-binding</keyword>
<organism evidence="4 5">
    <name type="scientific">Saccharothrix syringae</name>
    <name type="common">Nocardiopsis syringae</name>
    <dbReference type="NCBI Taxonomy" id="103733"/>
    <lineage>
        <taxon>Bacteria</taxon>
        <taxon>Bacillati</taxon>
        <taxon>Actinomycetota</taxon>
        <taxon>Actinomycetes</taxon>
        <taxon>Pseudonocardiales</taxon>
        <taxon>Pseudonocardiaceae</taxon>
        <taxon>Saccharothrix</taxon>
    </lineage>
</organism>
<evidence type="ECO:0000256" key="1">
    <source>
        <dbReference type="ARBA" id="ARBA00023125"/>
    </source>
</evidence>
<dbReference type="KEGG" id="ssyi:EKG83_32700"/>
<dbReference type="InterPro" id="IPR009057">
    <property type="entry name" value="Homeodomain-like_sf"/>
</dbReference>
<dbReference type="InterPro" id="IPR001647">
    <property type="entry name" value="HTH_TetR"/>
</dbReference>
<feature type="domain" description="PsrA tetracyclin repressor-like C-terminal" evidence="3">
    <location>
        <begin position="96"/>
        <end position="206"/>
    </location>
</feature>
<dbReference type="InterPro" id="IPR041586">
    <property type="entry name" value="PsrA_TetR_C"/>
</dbReference>